<keyword evidence="7 8" id="KW-0472">Membrane</keyword>
<dbReference type="InterPro" id="IPR020846">
    <property type="entry name" value="MFS_dom"/>
</dbReference>
<evidence type="ECO:0000313" key="10">
    <source>
        <dbReference type="EMBL" id="AUR51968.1"/>
    </source>
</evidence>
<dbReference type="EMBL" id="CP024847">
    <property type="protein sequence ID" value="AUR51968.1"/>
    <property type="molecule type" value="Genomic_DNA"/>
</dbReference>
<dbReference type="RefSeq" id="WP_102951264.1">
    <property type="nucleotide sequence ID" value="NZ_CP024847.1"/>
</dbReference>
<dbReference type="SUPFAM" id="SSF103473">
    <property type="entry name" value="MFS general substrate transporter"/>
    <property type="match status" value="1"/>
</dbReference>
<dbReference type="PROSITE" id="PS50850">
    <property type="entry name" value="MFS"/>
    <property type="match status" value="1"/>
</dbReference>
<dbReference type="AlphaFoldDB" id="A0A2I7N688"/>
<name>A0A2I7N688_9NEIS</name>
<keyword evidence="5 8" id="KW-0812">Transmembrane</keyword>
<feature type="transmembrane region" description="Helical" evidence="8">
    <location>
        <begin position="53"/>
        <end position="70"/>
    </location>
</feature>
<sequence>MSMWTERRTIVAYALSLLALAEIIDLTIVSVAIPDLMGALEANINDISLTMTSYIVAAAICIPLTGLMTTKYGTRNVALMSILIFGISSVLCGTATSLHQMIIYRLIQGIGGAFLPALAQAYVVENYTEQEQPKIMSVITICIVLGPIIGPVMGGYIVQNMNWRWIFYVNVPICIAGFALISIFMDKVVTKDIKIDYISFAFMAIGIGCLEYFVDEGNTNNWFESFEMICFLALAIIFIGFFIWRGLLGSCVVNFRVFTNFNFVFSCFVMFAFFSLLSGGLTYFSAMLQNVYGMPVDTAGYLQAPRGVAAIIGAPIYMGLSKKIDARILMIFAMILTGASSLAMSFMSPLPSYALILTLVILQGFGMIGVFVLLMSIAYIGVPDAESGDCSGVFNFARNFSSSIGAAVAATMIARNQQVVWNDLSSKVSEYATGFRYWSQSLIGLSSSDTKIQVSALLVRQAAVLQSYLDMFYLTGIILIALCWMPLFLKRPDPNAKPHMGH</sequence>
<keyword evidence="11" id="KW-1185">Reference proteome</keyword>
<evidence type="ECO:0000256" key="8">
    <source>
        <dbReference type="SAM" id="Phobius"/>
    </source>
</evidence>
<evidence type="ECO:0000259" key="9">
    <source>
        <dbReference type="PROSITE" id="PS50850"/>
    </source>
</evidence>
<dbReference type="Gene3D" id="1.20.1250.20">
    <property type="entry name" value="MFS general substrate transporter like domains"/>
    <property type="match status" value="1"/>
</dbReference>
<feature type="transmembrane region" description="Helical" evidence="8">
    <location>
        <begin position="135"/>
        <end position="159"/>
    </location>
</feature>
<accession>A0A2I7N688</accession>
<evidence type="ECO:0000256" key="2">
    <source>
        <dbReference type="ARBA" id="ARBA00008537"/>
    </source>
</evidence>
<evidence type="ECO:0000313" key="11">
    <source>
        <dbReference type="Proteomes" id="UP000236655"/>
    </source>
</evidence>
<feature type="transmembrane region" description="Helical" evidence="8">
    <location>
        <begin position="353"/>
        <end position="381"/>
    </location>
</feature>
<dbReference type="InterPro" id="IPR036259">
    <property type="entry name" value="MFS_trans_sf"/>
</dbReference>
<feature type="transmembrane region" description="Helical" evidence="8">
    <location>
        <begin position="12"/>
        <end position="33"/>
    </location>
</feature>
<feature type="transmembrane region" description="Helical" evidence="8">
    <location>
        <begin position="471"/>
        <end position="489"/>
    </location>
</feature>
<dbReference type="PANTHER" id="PTHR42718:SF9">
    <property type="entry name" value="MAJOR FACILITATOR SUPERFAMILY MULTIDRUG TRANSPORTER MFSC"/>
    <property type="match status" value="1"/>
</dbReference>
<keyword evidence="4" id="KW-1003">Cell membrane</keyword>
<dbReference type="Proteomes" id="UP000236655">
    <property type="component" value="Chromosome"/>
</dbReference>
<dbReference type="KEGG" id="nba:CUN60_06540"/>
<feature type="transmembrane region" description="Helical" evidence="8">
    <location>
        <begin position="102"/>
        <end position="123"/>
    </location>
</feature>
<dbReference type="NCBIfam" id="TIGR00711">
    <property type="entry name" value="efflux_EmrB"/>
    <property type="match status" value="1"/>
</dbReference>
<dbReference type="Gene3D" id="1.20.1720.10">
    <property type="entry name" value="Multidrug resistance protein D"/>
    <property type="match status" value="1"/>
</dbReference>
<feature type="transmembrane region" description="Helical" evidence="8">
    <location>
        <begin position="165"/>
        <end position="185"/>
    </location>
</feature>
<dbReference type="InterPro" id="IPR011701">
    <property type="entry name" value="MFS"/>
</dbReference>
<keyword evidence="3" id="KW-0813">Transport</keyword>
<feature type="transmembrane region" description="Helical" evidence="8">
    <location>
        <begin position="197"/>
        <end position="214"/>
    </location>
</feature>
<evidence type="ECO:0000256" key="4">
    <source>
        <dbReference type="ARBA" id="ARBA00022475"/>
    </source>
</evidence>
<feature type="transmembrane region" description="Helical" evidence="8">
    <location>
        <begin position="77"/>
        <end position="96"/>
    </location>
</feature>
<feature type="transmembrane region" description="Helical" evidence="8">
    <location>
        <begin position="226"/>
        <end position="248"/>
    </location>
</feature>
<comment type="similarity">
    <text evidence="2">Belongs to the major facilitator superfamily. EmrB family.</text>
</comment>
<dbReference type="PANTHER" id="PTHR42718">
    <property type="entry name" value="MAJOR FACILITATOR SUPERFAMILY MULTIDRUG TRANSPORTER MFSC"/>
    <property type="match status" value="1"/>
</dbReference>
<evidence type="ECO:0000256" key="3">
    <source>
        <dbReference type="ARBA" id="ARBA00022448"/>
    </source>
</evidence>
<dbReference type="PRINTS" id="PR01036">
    <property type="entry name" value="TCRTETB"/>
</dbReference>
<dbReference type="InterPro" id="IPR004638">
    <property type="entry name" value="EmrB-like"/>
</dbReference>
<dbReference type="OrthoDB" id="9807274at2"/>
<evidence type="ECO:0000256" key="6">
    <source>
        <dbReference type="ARBA" id="ARBA00022989"/>
    </source>
</evidence>
<dbReference type="Pfam" id="PF07690">
    <property type="entry name" value="MFS_1"/>
    <property type="match status" value="1"/>
</dbReference>
<protein>
    <submittedName>
        <fullName evidence="10">MFS transporter</fullName>
    </submittedName>
</protein>
<comment type="subcellular location">
    <subcellularLocation>
        <location evidence="1">Cell membrane</location>
        <topology evidence="1">Multi-pass membrane protein</topology>
    </subcellularLocation>
</comment>
<reference evidence="11" key="1">
    <citation type="submission" date="2017-11" db="EMBL/GenBank/DDBJ databases">
        <authorList>
            <person name="Chan K.G."/>
            <person name="Lee L.S."/>
        </authorList>
    </citation>
    <scope>NUCLEOTIDE SEQUENCE [LARGE SCALE GENOMIC DNA]</scope>
    <source>
        <strain evidence="11">DSM 100970</strain>
    </source>
</reference>
<evidence type="ECO:0000256" key="5">
    <source>
        <dbReference type="ARBA" id="ARBA00022692"/>
    </source>
</evidence>
<gene>
    <name evidence="10" type="ORF">CUN60_06540</name>
</gene>
<dbReference type="CDD" id="cd17503">
    <property type="entry name" value="MFS_LmrB_MDR_like"/>
    <property type="match status" value="1"/>
</dbReference>
<feature type="transmembrane region" description="Helical" evidence="8">
    <location>
        <begin position="260"/>
        <end position="284"/>
    </location>
</feature>
<proteinExistence type="inferred from homology"/>
<dbReference type="GO" id="GO:0022857">
    <property type="term" value="F:transmembrane transporter activity"/>
    <property type="evidence" value="ECO:0007669"/>
    <property type="project" value="InterPro"/>
</dbReference>
<feature type="domain" description="Major facilitator superfamily (MFS) profile" evidence="9">
    <location>
        <begin position="11"/>
        <end position="494"/>
    </location>
</feature>
<dbReference type="GO" id="GO:0005886">
    <property type="term" value="C:plasma membrane"/>
    <property type="evidence" value="ECO:0007669"/>
    <property type="project" value="UniProtKB-SubCell"/>
</dbReference>
<evidence type="ECO:0000256" key="7">
    <source>
        <dbReference type="ARBA" id="ARBA00023136"/>
    </source>
</evidence>
<organism evidence="10 11">
    <name type="scientific">Aquella oligotrophica</name>
    <dbReference type="NCBI Taxonomy" id="2067065"/>
    <lineage>
        <taxon>Bacteria</taxon>
        <taxon>Pseudomonadati</taxon>
        <taxon>Pseudomonadota</taxon>
        <taxon>Betaproteobacteria</taxon>
        <taxon>Neisseriales</taxon>
        <taxon>Neisseriaceae</taxon>
        <taxon>Aquella</taxon>
    </lineage>
</organism>
<feature type="transmembrane region" description="Helical" evidence="8">
    <location>
        <begin position="328"/>
        <end position="347"/>
    </location>
</feature>
<feature type="transmembrane region" description="Helical" evidence="8">
    <location>
        <begin position="304"/>
        <end position="321"/>
    </location>
</feature>
<keyword evidence="6 8" id="KW-1133">Transmembrane helix</keyword>
<evidence type="ECO:0000256" key="1">
    <source>
        <dbReference type="ARBA" id="ARBA00004651"/>
    </source>
</evidence>